<dbReference type="InterPro" id="IPR014721">
    <property type="entry name" value="Ribsml_uS5_D2-typ_fold_subgr"/>
</dbReference>
<dbReference type="GO" id="GO:0005524">
    <property type="term" value="F:ATP binding"/>
    <property type="evidence" value="ECO:0007669"/>
    <property type="project" value="InterPro"/>
</dbReference>
<organism evidence="7 8">
    <name type="scientific">Halomarina oriensis</name>
    <dbReference type="NCBI Taxonomy" id="671145"/>
    <lineage>
        <taxon>Archaea</taxon>
        <taxon>Methanobacteriati</taxon>
        <taxon>Methanobacteriota</taxon>
        <taxon>Stenosarchaea group</taxon>
        <taxon>Halobacteria</taxon>
        <taxon>Halobacteriales</taxon>
        <taxon>Natronomonadaceae</taxon>
        <taxon>Halomarina</taxon>
    </lineage>
</organism>
<dbReference type="GO" id="GO:0004519">
    <property type="term" value="F:endonuclease activity"/>
    <property type="evidence" value="ECO:0007669"/>
    <property type="project" value="UniProtKB-KW"/>
</dbReference>
<evidence type="ECO:0000256" key="2">
    <source>
        <dbReference type="ARBA" id="ARBA00022763"/>
    </source>
</evidence>
<dbReference type="Pfam" id="PF13589">
    <property type="entry name" value="HATPase_c_3"/>
    <property type="match status" value="1"/>
</dbReference>
<dbReference type="CDD" id="cd00782">
    <property type="entry name" value="MutL_Trans"/>
    <property type="match status" value="1"/>
</dbReference>
<dbReference type="InterPro" id="IPR013507">
    <property type="entry name" value="DNA_mismatch_S5_2-like"/>
</dbReference>
<evidence type="ECO:0000313" key="8">
    <source>
        <dbReference type="Proteomes" id="UP000451471"/>
    </source>
</evidence>
<dbReference type="InterPro" id="IPR002099">
    <property type="entry name" value="MutL/Mlh/PMS"/>
</dbReference>
<name>A0A6B0GXD8_9EURY</name>
<dbReference type="InterPro" id="IPR042120">
    <property type="entry name" value="MutL_C_dimsub"/>
</dbReference>
<evidence type="ECO:0000259" key="5">
    <source>
        <dbReference type="SMART" id="SM00853"/>
    </source>
</evidence>
<dbReference type="InterPro" id="IPR042121">
    <property type="entry name" value="MutL_C_regsub"/>
</dbReference>
<dbReference type="GO" id="GO:0140664">
    <property type="term" value="F:ATP-dependent DNA damage sensor activity"/>
    <property type="evidence" value="ECO:0007669"/>
    <property type="project" value="InterPro"/>
</dbReference>
<dbReference type="Pfam" id="PF01119">
    <property type="entry name" value="DNA_mis_repair"/>
    <property type="match status" value="1"/>
</dbReference>
<evidence type="ECO:0000256" key="1">
    <source>
        <dbReference type="ARBA" id="ARBA00006082"/>
    </source>
</evidence>
<dbReference type="GO" id="GO:0030983">
    <property type="term" value="F:mismatched DNA binding"/>
    <property type="evidence" value="ECO:0007669"/>
    <property type="project" value="InterPro"/>
</dbReference>
<dbReference type="Gene3D" id="3.30.565.10">
    <property type="entry name" value="Histidine kinase-like ATPase, C-terminal domain"/>
    <property type="match status" value="1"/>
</dbReference>
<evidence type="ECO:0000256" key="4">
    <source>
        <dbReference type="HAMAP-Rule" id="MF_00149"/>
    </source>
</evidence>
<dbReference type="SUPFAM" id="SSF54211">
    <property type="entry name" value="Ribosomal protein S5 domain 2-like"/>
    <property type="match status" value="1"/>
</dbReference>
<dbReference type="SMART" id="SM00853">
    <property type="entry name" value="MutL_C"/>
    <property type="match status" value="1"/>
</dbReference>
<dbReference type="InterPro" id="IPR020667">
    <property type="entry name" value="DNA_mismatch_repair_MutL"/>
</dbReference>
<dbReference type="EMBL" id="WSZK01000041">
    <property type="protein sequence ID" value="MWG36805.1"/>
    <property type="molecule type" value="Genomic_DNA"/>
</dbReference>
<dbReference type="SMART" id="SM01340">
    <property type="entry name" value="DNA_mis_repair"/>
    <property type="match status" value="1"/>
</dbReference>
<dbReference type="SUPFAM" id="SSF55874">
    <property type="entry name" value="ATPase domain of HSP90 chaperone/DNA topoisomerase II/histidine kinase"/>
    <property type="match status" value="1"/>
</dbReference>
<keyword evidence="3 4" id="KW-0234">DNA repair</keyword>
<gene>
    <name evidence="4 7" type="primary">mutL</name>
    <name evidence="7" type="ORF">GQS65_20340</name>
</gene>
<dbReference type="InterPro" id="IPR014762">
    <property type="entry name" value="DNA_mismatch_repair_CS"/>
</dbReference>
<proteinExistence type="inferred from homology"/>
<evidence type="ECO:0000313" key="7">
    <source>
        <dbReference type="EMBL" id="MWG36805.1"/>
    </source>
</evidence>
<reference evidence="7 8" key="1">
    <citation type="submission" date="2019-12" db="EMBL/GenBank/DDBJ databases">
        <title>Halocatena pleomorpha gen. nov. sp. nov., an extremely halophilic archaeon of family Halobacteriaceae isolated from saltpan soil.</title>
        <authorList>
            <person name="Pal Y."/>
            <person name="Verma A."/>
            <person name="Krishnamurthi S."/>
            <person name="Kumar P."/>
        </authorList>
    </citation>
    <scope>NUCLEOTIDE SEQUENCE [LARGE SCALE GENOMIC DNA]</scope>
    <source>
        <strain evidence="7 8">JCM 16495</strain>
    </source>
</reference>
<dbReference type="GO" id="GO:0006298">
    <property type="term" value="P:mismatch repair"/>
    <property type="evidence" value="ECO:0007669"/>
    <property type="project" value="UniProtKB-UniRule"/>
</dbReference>
<sequence>MSDSDAAVESTVRRLDEETVARIAAGEVVTRPADAVRELVENALDADASAVRVAVEDGGLSMIRVVDDGSGMSRVDAERAVERHATSKIRDATDLAATGTLGFRGEALPSIAEVGRFDCYTSTASGTGTHVAVRGDDVSVEATGHGVGTTVEVRDLFAELPARRESLAGPRREFAHVSDVLTGYALARPDVRFRLAHDGRQVLSTPGSGDATDALLAVFDRDVAGQSTAVRGASEDGAVSLSGVVCYPSVTRATASHVHVAVNGRPVGNTALRTAVESGYGTLLPESRHPVVALSVEVPPNAVDQNVHPAKREVRFTDLDTVTGTVERVVREALSTADLSRVAAVSFDTDEALSSVESRFEELRVIGQFRELYLLCESDDDLLVVDQHAAHERVNFERLQAAAGDTESVPLDPPPTLALSTREAATLAAHREDLATLGFRVESFGGDTYRVTAVPAPVGRVATADAVRDVLDAFLAGDAPDDPRRGLLADLACHPSLKAGDTLAPDAASDLLSRLGECDRPYTCPHGRPTVLRIDEATLAKGFGRSNVGVR</sequence>
<dbReference type="PANTHER" id="PTHR10073">
    <property type="entry name" value="DNA MISMATCH REPAIR PROTEIN MLH, PMS, MUTL"/>
    <property type="match status" value="1"/>
</dbReference>
<dbReference type="Proteomes" id="UP000451471">
    <property type="component" value="Unassembled WGS sequence"/>
</dbReference>
<comment type="function">
    <text evidence="4">This protein is involved in the repair of mismatches in DNA. It is required for dam-dependent methyl-directed DNA mismatch repair. May act as a 'molecular matchmaker', a protein that promotes the formation of a stable complex between two or more DNA-binding proteins in an ATP-dependent manner without itself being part of a final effector complex.</text>
</comment>
<keyword evidence="2 4" id="KW-0227">DNA damage</keyword>
<dbReference type="Gene3D" id="3.30.230.10">
    <property type="match status" value="1"/>
</dbReference>
<dbReference type="Gene3D" id="3.30.1540.20">
    <property type="entry name" value="MutL, C-terminal domain, dimerisation subdomain"/>
    <property type="match status" value="1"/>
</dbReference>
<dbReference type="NCBIfam" id="TIGR00585">
    <property type="entry name" value="mutl"/>
    <property type="match status" value="1"/>
</dbReference>
<dbReference type="InterPro" id="IPR038973">
    <property type="entry name" value="MutL/Mlh/Pms-like"/>
</dbReference>
<keyword evidence="8" id="KW-1185">Reference proteome</keyword>
<dbReference type="Gene3D" id="3.30.1370.100">
    <property type="entry name" value="MutL, C-terminal domain, regulatory subdomain"/>
    <property type="match status" value="1"/>
</dbReference>
<dbReference type="PANTHER" id="PTHR10073:SF12">
    <property type="entry name" value="DNA MISMATCH REPAIR PROTEIN MLH1"/>
    <property type="match status" value="1"/>
</dbReference>
<dbReference type="GO" id="GO:0016887">
    <property type="term" value="F:ATP hydrolysis activity"/>
    <property type="evidence" value="ECO:0007669"/>
    <property type="project" value="InterPro"/>
</dbReference>
<dbReference type="SUPFAM" id="SSF118116">
    <property type="entry name" value="DNA mismatch repair protein MutL"/>
    <property type="match status" value="1"/>
</dbReference>
<dbReference type="HAMAP" id="MF_00149">
    <property type="entry name" value="DNA_mis_repair"/>
    <property type="match status" value="1"/>
</dbReference>
<dbReference type="GO" id="GO:0032300">
    <property type="term" value="C:mismatch repair complex"/>
    <property type="evidence" value="ECO:0007669"/>
    <property type="project" value="InterPro"/>
</dbReference>
<keyword evidence="7" id="KW-0378">Hydrolase</keyword>
<dbReference type="Pfam" id="PF08676">
    <property type="entry name" value="MutL_C"/>
    <property type="match status" value="1"/>
</dbReference>
<keyword evidence="7" id="KW-0540">Nuclease</keyword>
<comment type="caution">
    <text evidence="7">The sequence shown here is derived from an EMBL/GenBank/DDBJ whole genome shotgun (WGS) entry which is preliminary data.</text>
</comment>
<dbReference type="InterPro" id="IPR037198">
    <property type="entry name" value="MutL_C_sf"/>
</dbReference>
<feature type="domain" description="MutL C-terminal dimerisation" evidence="5">
    <location>
        <begin position="365"/>
        <end position="503"/>
    </location>
</feature>
<dbReference type="InterPro" id="IPR014790">
    <property type="entry name" value="MutL_C"/>
</dbReference>
<evidence type="ECO:0000256" key="3">
    <source>
        <dbReference type="ARBA" id="ARBA00023204"/>
    </source>
</evidence>
<dbReference type="AlphaFoldDB" id="A0A6B0GXD8"/>
<dbReference type="InterPro" id="IPR036890">
    <property type="entry name" value="HATPase_C_sf"/>
</dbReference>
<dbReference type="RefSeq" id="WP_368280387.1">
    <property type="nucleotide sequence ID" value="NZ_WSZK01000041.1"/>
</dbReference>
<feature type="domain" description="DNA mismatch repair protein S5" evidence="6">
    <location>
        <begin position="215"/>
        <end position="335"/>
    </location>
</feature>
<dbReference type="FunFam" id="3.30.565.10:FF:000003">
    <property type="entry name" value="DNA mismatch repair endonuclease MutL"/>
    <property type="match status" value="1"/>
</dbReference>
<protein>
    <recommendedName>
        <fullName evidence="4">DNA mismatch repair protein MutL</fullName>
    </recommendedName>
</protein>
<evidence type="ECO:0000259" key="6">
    <source>
        <dbReference type="SMART" id="SM01340"/>
    </source>
</evidence>
<accession>A0A6B0GXD8</accession>
<dbReference type="PROSITE" id="PS00058">
    <property type="entry name" value="DNA_MISMATCH_REPAIR_1"/>
    <property type="match status" value="1"/>
</dbReference>
<comment type="similarity">
    <text evidence="1 4">Belongs to the DNA mismatch repair MutL/HexB family.</text>
</comment>
<dbReference type="InterPro" id="IPR020568">
    <property type="entry name" value="Ribosomal_Su5_D2-typ_SF"/>
</dbReference>
<dbReference type="CDD" id="cd16926">
    <property type="entry name" value="HATPase_MutL-MLH-PMS-like"/>
    <property type="match status" value="1"/>
</dbReference>
<keyword evidence="7" id="KW-0255">Endonuclease</keyword>